<dbReference type="InterPro" id="IPR008930">
    <property type="entry name" value="Terpenoid_cyclase/PrenylTrfase"/>
</dbReference>
<feature type="region of interest" description="Disordered" evidence="1">
    <location>
        <begin position="528"/>
        <end position="637"/>
    </location>
</feature>
<feature type="compositionally biased region" description="Basic and acidic residues" evidence="1">
    <location>
        <begin position="165"/>
        <end position="201"/>
    </location>
</feature>
<keyword evidence="2" id="KW-0812">Transmembrane</keyword>
<dbReference type="RefSeq" id="WP_105350283.1">
    <property type="nucleotide sequence ID" value="NZ_PUIA01000016.1"/>
</dbReference>
<feature type="compositionally biased region" description="Basic and acidic residues" evidence="1">
    <location>
        <begin position="139"/>
        <end position="158"/>
    </location>
</feature>
<evidence type="ECO:0000256" key="2">
    <source>
        <dbReference type="SAM" id="Phobius"/>
    </source>
</evidence>
<keyword evidence="2" id="KW-0472">Membrane</keyword>
<evidence type="ECO:0008006" key="5">
    <source>
        <dbReference type="Google" id="ProtNLM"/>
    </source>
</evidence>
<comment type="caution">
    <text evidence="3">The sequence shown here is derived from an EMBL/GenBank/DDBJ whole genome shotgun (WGS) entry which is preliminary data.</text>
</comment>
<feature type="transmembrane region" description="Helical" evidence="2">
    <location>
        <begin position="84"/>
        <end position="105"/>
    </location>
</feature>
<feature type="compositionally biased region" description="Polar residues" evidence="1">
    <location>
        <begin position="478"/>
        <end position="489"/>
    </location>
</feature>
<keyword evidence="2" id="KW-1133">Transmembrane helix</keyword>
<feature type="compositionally biased region" description="Polar residues" evidence="1">
    <location>
        <begin position="354"/>
        <end position="384"/>
    </location>
</feature>
<organism evidence="3 4">
    <name type="scientific">Blastopirellula marina</name>
    <dbReference type="NCBI Taxonomy" id="124"/>
    <lineage>
        <taxon>Bacteria</taxon>
        <taxon>Pseudomonadati</taxon>
        <taxon>Planctomycetota</taxon>
        <taxon>Planctomycetia</taxon>
        <taxon>Pirellulales</taxon>
        <taxon>Pirellulaceae</taxon>
        <taxon>Blastopirellula</taxon>
    </lineage>
</organism>
<dbReference type="EMBL" id="PUIA01000016">
    <property type="protein sequence ID" value="PQO39082.1"/>
    <property type="molecule type" value="Genomic_DNA"/>
</dbReference>
<feature type="compositionally biased region" description="Polar residues" evidence="1">
    <location>
        <begin position="391"/>
        <end position="405"/>
    </location>
</feature>
<dbReference type="CDD" id="cd00688">
    <property type="entry name" value="ISOPREN_C2_like"/>
    <property type="match status" value="1"/>
</dbReference>
<feature type="region of interest" description="Disordered" evidence="1">
    <location>
        <begin position="316"/>
        <end position="498"/>
    </location>
</feature>
<feature type="region of interest" description="Disordered" evidence="1">
    <location>
        <begin position="117"/>
        <end position="264"/>
    </location>
</feature>
<dbReference type="AlphaFoldDB" id="A0A2S8G3P8"/>
<dbReference type="Gene3D" id="1.50.10.20">
    <property type="match status" value="2"/>
</dbReference>
<feature type="compositionally biased region" description="Gly residues" evidence="1">
    <location>
        <begin position="615"/>
        <end position="630"/>
    </location>
</feature>
<gene>
    <name evidence="3" type="ORF">C5Y96_04260</name>
</gene>
<evidence type="ECO:0000313" key="3">
    <source>
        <dbReference type="EMBL" id="PQO39082.1"/>
    </source>
</evidence>
<feature type="transmembrane region" description="Helical" evidence="2">
    <location>
        <begin position="49"/>
        <end position="72"/>
    </location>
</feature>
<feature type="compositionally biased region" description="Basic and acidic residues" evidence="1">
    <location>
        <begin position="220"/>
        <end position="230"/>
    </location>
</feature>
<dbReference type="Proteomes" id="UP000240009">
    <property type="component" value="Unassembled WGS sequence"/>
</dbReference>
<feature type="transmembrane region" description="Helical" evidence="2">
    <location>
        <begin position="21"/>
        <end position="43"/>
    </location>
</feature>
<evidence type="ECO:0000313" key="4">
    <source>
        <dbReference type="Proteomes" id="UP000240009"/>
    </source>
</evidence>
<sequence length="1095" mass="118482">MAKHWSKEQLPPQLSSTDEKAWPVYTAYTFFMLYFGASSYLLFDWDHELWYFNAKVYIAFATVAWLVGLAIIPLLDLGSVRRGIQLSIVLSLMLHLSMFLGMVAIDVGEVADTSLNQNREKTPQRQPVVIPDYSPAQINEDRDAEREYEQPVETKEAEAQVDPLEQEKIEHEQPEMKENDVSQEELPREVQPEEMERREQQVEQPKQETLQDLPSQLAKQAREMQQREVEQAQQIEVQRQEEMQPELSAADAAAQRSAQAIEMQRQASSIQDAVQRMTDLQRQNTAQDLPSLSPTQAQEVQRQRTETNNLAQTQAENVEVQRNNPQQVRAQAQAADLARQEAQQQANQPRAMVQSPSPTTLAASMAMTRSQQSPEMQIAPSASSADIARNASASNLPTINTNVSDQLPRPTPGQSSNSQLRPAAGSVARQEVGGDGVTANATNPGQLWARPSTADRTAEMVQQHGATRSMASRDEGIVTSNQANPSIGRTPSAGAQAMNGPSAQIEFQGPANGNQAAANADALASGQFSSPSMNVGRANGNGADQIGSGQVGAAEVGTPGANRGADFSALSRGTGNRGNDGPSLAEMASGTQGLPGSRTPGAGPVVGTRATADGVPGGGGGAMQPGGGDIAGSLPGLGSVPEIRRRNVGGPAMPSGRPGVNDLAGAPIGAATEPGFIGRRRTSDAPQITTNMANIPVRSPGRRGPLLSTRAAVPTEAFSRRAMRKGEGAGDGSRRPSRETEEAIERGLAFLARHQSSDGRWSLKGFAAVHPENFNIYRNELATLNSDTAATGLSLLAFLGAGYDHLSDKYETEVRGGVTFLVENQKENGDLYIEMDPTSNSSCRLYSHAIAALALCEAYGMTQDESLRAAAQKSLDYIEAAQDPELGGWRYTPGNGSDTSVTGWMLLALKSGQLAGLRVDPRSFEGIRKWLASAESRQGGRAVYVYNPNAPDTPQQRHGRDPSQTMTAVGALIQLYLGNRRDSRILQDSADYLKENLPALGTPEAPLRDTYYWYYATQVMFHMRGEHWEAWDSKLHVMLEQTQVLDGPAAGSWDPKGDVPDRWGGFAGRIYVTTMNLLSLEVYHRHLPIYDEVAN</sequence>
<feature type="region of interest" description="Disordered" evidence="1">
    <location>
        <begin position="276"/>
        <end position="298"/>
    </location>
</feature>
<reference evidence="3 4" key="1">
    <citation type="submission" date="2018-02" db="EMBL/GenBank/DDBJ databases">
        <title>Comparative genomes isolates from brazilian mangrove.</title>
        <authorList>
            <person name="Araujo J.E."/>
            <person name="Taketani R.G."/>
            <person name="Silva M.C.P."/>
            <person name="Loureco M.V."/>
            <person name="Andreote F.D."/>
        </authorList>
    </citation>
    <scope>NUCLEOTIDE SEQUENCE [LARGE SCALE GENOMIC DNA]</scope>
    <source>
        <strain evidence="3 4">HEX-2 MGV</strain>
    </source>
</reference>
<dbReference type="OrthoDB" id="238862at2"/>
<feature type="compositionally biased region" description="Polar residues" evidence="1">
    <location>
        <begin position="207"/>
        <end position="218"/>
    </location>
</feature>
<accession>A0A2S8G3P8</accession>
<dbReference type="SUPFAM" id="SSF48239">
    <property type="entry name" value="Terpenoid cyclases/Protein prenyltransferases"/>
    <property type="match status" value="1"/>
</dbReference>
<protein>
    <recommendedName>
        <fullName evidence="5">Squalene cyclase C-terminal domain-containing protein</fullName>
    </recommendedName>
</protein>
<feature type="compositionally biased region" description="Low complexity" evidence="1">
    <location>
        <begin position="326"/>
        <end position="346"/>
    </location>
</feature>
<feature type="compositionally biased region" description="Low complexity" evidence="1">
    <location>
        <begin position="248"/>
        <end position="260"/>
    </location>
</feature>
<proteinExistence type="predicted"/>
<name>A0A2S8G3P8_9BACT</name>
<evidence type="ECO:0000256" key="1">
    <source>
        <dbReference type="SAM" id="MobiDB-lite"/>
    </source>
</evidence>
<feature type="compositionally biased region" description="Polar residues" evidence="1">
    <location>
        <begin position="316"/>
        <end position="325"/>
    </location>
</feature>